<protein>
    <submittedName>
        <fullName evidence="2">Uncharacterized protein</fullName>
    </submittedName>
</protein>
<keyword evidence="1" id="KW-0812">Transmembrane</keyword>
<accession>A0A370K906</accession>
<dbReference type="RefSeq" id="WP_114825209.1">
    <property type="nucleotide sequence ID" value="NZ_QQSY01000002.1"/>
</dbReference>
<keyword evidence="1" id="KW-1133">Transmembrane helix</keyword>
<dbReference type="AlphaFoldDB" id="A0A370K906"/>
<evidence type="ECO:0000313" key="2">
    <source>
        <dbReference type="EMBL" id="RDI99124.1"/>
    </source>
</evidence>
<evidence type="ECO:0000313" key="3">
    <source>
        <dbReference type="Proteomes" id="UP000254711"/>
    </source>
</evidence>
<dbReference type="Proteomes" id="UP000254711">
    <property type="component" value="Unassembled WGS sequence"/>
</dbReference>
<dbReference type="OrthoDB" id="5936019at2"/>
<gene>
    <name evidence="2" type="ORF">DVT68_11645</name>
</gene>
<keyword evidence="3" id="KW-1185">Reference proteome</keyword>
<keyword evidence="1" id="KW-0472">Membrane</keyword>
<feature type="transmembrane region" description="Helical" evidence="1">
    <location>
        <begin position="311"/>
        <end position="333"/>
    </location>
</feature>
<comment type="caution">
    <text evidence="2">The sequence shown here is derived from an EMBL/GenBank/DDBJ whole genome shotgun (WGS) entry which is preliminary data.</text>
</comment>
<feature type="transmembrane region" description="Helical" evidence="1">
    <location>
        <begin position="27"/>
        <end position="48"/>
    </location>
</feature>
<feature type="transmembrane region" description="Helical" evidence="1">
    <location>
        <begin position="247"/>
        <end position="267"/>
    </location>
</feature>
<feature type="transmembrane region" description="Helical" evidence="1">
    <location>
        <begin position="60"/>
        <end position="82"/>
    </location>
</feature>
<evidence type="ECO:0000256" key="1">
    <source>
        <dbReference type="SAM" id="Phobius"/>
    </source>
</evidence>
<reference evidence="2 3" key="1">
    <citation type="submission" date="2018-07" db="EMBL/GenBank/DDBJ databases">
        <title>Dyella solisilvae sp. nov., isolated from the pine and broad-leaved mixed forest soil.</title>
        <authorList>
            <person name="Gao Z."/>
            <person name="Qiu L."/>
        </authorList>
    </citation>
    <scope>NUCLEOTIDE SEQUENCE [LARGE SCALE GENOMIC DNA]</scope>
    <source>
        <strain evidence="2 3">DHG54</strain>
    </source>
</reference>
<feature type="transmembrane region" description="Helical" evidence="1">
    <location>
        <begin position="215"/>
        <end position="235"/>
    </location>
</feature>
<feature type="transmembrane region" description="Helical" evidence="1">
    <location>
        <begin position="191"/>
        <end position="209"/>
    </location>
</feature>
<sequence>MTDTAGVLGQDWQRDIRYPVVYKVTTGWRITMVVLALFFAGCGALIGATTLQNRPDPSGIFVLALFSLIPFSLAFYCVYYAWTASLTLERDAIAVRRPFVSRRLSRAQIRGRRVVQGRNASYKQIVPVSGRPLTIDGSSLGLDDRFHAWFNALPDLDGEERAATLAEVRNDPSLGANAQERLANLAKAQKLAKGIAFLPTVLLFWVVAFPRPYELAIASAALAPWVGVALVWLKPGLFKFDGRAGDVRPNVAALLLMPPLALAMRALHDVSLVDLSPLWGGALALSVPLVVAVLAAPSASPDQGGKRWRGALILLPFCVIWGGSLLALTDAMWDKAQPQVFQTTVTGKDVSRGKSTTYYVHLARWNPTIDEQRIAVPRAYYDTVDRGDVVCVRLHPGRFGLRWLQLAGCG</sequence>
<name>A0A370K906_9GAMM</name>
<organism evidence="2 3">
    <name type="scientific">Dyella solisilvae</name>
    <dbReference type="NCBI Taxonomy" id="1920168"/>
    <lineage>
        <taxon>Bacteria</taxon>
        <taxon>Pseudomonadati</taxon>
        <taxon>Pseudomonadota</taxon>
        <taxon>Gammaproteobacteria</taxon>
        <taxon>Lysobacterales</taxon>
        <taxon>Rhodanobacteraceae</taxon>
        <taxon>Dyella</taxon>
    </lineage>
</organism>
<feature type="transmembrane region" description="Helical" evidence="1">
    <location>
        <begin position="279"/>
        <end position="299"/>
    </location>
</feature>
<proteinExistence type="predicted"/>
<dbReference type="EMBL" id="QQSY01000002">
    <property type="protein sequence ID" value="RDI99124.1"/>
    <property type="molecule type" value="Genomic_DNA"/>
</dbReference>